<feature type="transmembrane region" description="Helical" evidence="1">
    <location>
        <begin position="29"/>
        <end position="49"/>
    </location>
</feature>
<protein>
    <submittedName>
        <fullName evidence="2">Uncharacterized protein</fullName>
    </submittedName>
</protein>
<comment type="caution">
    <text evidence="2">The sequence shown here is derived from an EMBL/GenBank/DDBJ whole genome shotgun (WGS) entry which is preliminary data.</text>
</comment>
<organism evidence="2 3">
    <name type="scientific">Allorhodopirellula solitaria</name>
    <dbReference type="NCBI Taxonomy" id="2527987"/>
    <lineage>
        <taxon>Bacteria</taxon>
        <taxon>Pseudomonadati</taxon>
        <taxon>Planctomycetota</taxon>
        <taxon>Planctomycetia</taxon>
        <taxon>Pirellulales</taxon>
        <taxon>Pirellulaceae</taxon>
        <taxon>Allorhodopirellula</taxon>
    </lineage>
</organism>
<evidence type="ECO:0000313" key="2">
    <source>
        <dbReference type="EMBL" id="TWT66219.1"/>
    </source>
</evidence>
<evidence type="ECO:0000256" key="1">
    <source>
        <dbReference type="SAM" id="Phobius"/>
    </source>
</evidence>
<keyword evidence="1" id="KW-0812">Transmembrane</keyword>
<dbReference type="EMBL" id="SJPK01000006">
    <property type="protein sequence ID" value="TWT66219.1"/>
    <property type="molecule type" value="Genomic_DNA"/>
</dbReference>
<gene>
    <name evidence="2" type="ORF">CA85_30830</name>
</gene>
<keyword evidence="1" id="KW-0472">Membrane</keyword>
<sequence>MNEDRLHPAIFASAHNAPVEANLRLHIDWLAGLVGFLTVTVFEWAGAYARRDAPFRVTLFSRPRWVAVGAHC</sequence>
<dbReference type="Proteomes" id="UP000318053">
    <property type="component" value="Unassembled WGS sequence"/>
</dbReference>
<accession>A0A5C5XUN6</accession>
<evidence type="ECO:0000313" key="3">
    <source>
        <dbReference type="Proteomes" id="UP000318053"/>
    </source>
</evidence>
<reference evidence="2 3" key="1">
    <citation type="submission" date="2019-02" db="EMBL/GenBank/DDBJ databases">
        <title>Deep-cultivation of Planctomycetes and their phenomic and genomic characterization uncovers novel biology.</title>
        <authorList>
            <person name="Wiegand S."/>
            <person name="Jogler M."/>
            <person name="Boedeker C."/>
            <person name="Pinto D."/>
            <person name="Vollmers J."/>
            <person name="Rivas-Marin E."/>
            <person name="Kohn T."/>
            <person name="Peeters S.H."/>
            <person name="Heuer A."/>
            <person name="Rast P."/>
            <person name="Oberbeckmann S."/>
            <person name="Bunk B."/>
            <person name="Jeske O."/>
            <person name="Meyerdierks A."/>
            <person name="Storesund J.E."/>
            <person name="Kallscheuer N."/>
            <person name="Luecker S."/>
            <person name="Lage O.M."/>
            <person name="Pohl T."/>
            <person name="Merkel B.J."/>
            <person name="Hornburger P."/>
            <person name="Mueller R.-W."/>
            <person name="Bruemmer F."/>
            <person name="Labrenz M."/>
            <person name="Spormann A.M."/>
            <person name="Op Den Camp H."/>
            <person name="Overmann J."/>
            <person name="Amann R."/>
            <person name="Jetten M.S.M."/>
            <person name="Mascher T."/>
            <person name="Medema M.H."/>
            <person name="Devos D.P."/>
            <person name="Kaster A.-K."/>
            <person name="Ovreas L."/>
            <person name="Rohde M."/>
            <person name="Galperin M.Y."/>
            <person name="Jogler C."/>
        </authorList>
    </citation>
    <scope>NUCLEOTIDE SEQUENCE [LARGE SCALE GENOMIC DNA]</scope>
    <source>
        <strain evidence="2 3">CA85</strain>
    </source>
</reference>
<proteinExistence type="predicted"/>
<name>A0A5C5XUN6_9BACT</name>
<dbReference type="AlphaFoldDB" id="A0A5C5XUN6"/>
<keyword evidence="1" id="KW-1133">Transmembrane helix</keyword>
<keyword evidence="3" id="KW-1185">Reference proteome</keyword>